<feature type="domain" description="Histidine kinase" evidence="13">
    <location>
        <begin position="275"/>
        <end position="507"/>
    </location>
</feature>
<feature type="transmembrane region" description="Helical" evidence="12">
    <location>
        <begin position="25"/>
        <end position="48"/>
    </location>
</feature>
<evidence type="ECO:0000256" key="7">
    <source>
        <dbReference type="ARBA" id="ARBA00022777"/>
    </source>
</evidence>
<keyword evidence="6 12" id="KW-0812">Transmembrane</keyword>
<evidence type="ECO:0000256" key="3">
    <source>
        <dbReference type="ARBA" id="ARBA00012438"/>
    </source>
</evidence>
<dbReference type="STRING" id="314260.PB2503_08149"/>
<dbReference type="InterPro" id="IPR003594">
    <property type="entry name" value="HATPase_dom"/>
</dbReference>
<feature type="domain" description="HAMP" evidence="14">
    <location>
        <begin position="214"/>
        <end position="267"/>
    </location>
</feature>
<dbReference type="PANTHER" id="PTHR45436">
    <property type="entry name" value="SENSOR HISTIDINE KINASE YKOH"/>
    <property type="match status" value="1"/>
</dbReference>
<dbReference type="SMART" id="SM00387">
    <property type="entry name" value="HATPase_c"/>
    <property type="match status" value="1"/>
</dbReference>
<dbReference type="PROSITE" id="PS50109">
    <property type="entry name" value="HIS_KIN"/>
    <property type="match status" value="1"/>
</dbReference>
<feature type="compositionally biased region" description="Polar residues" evidence="11">
    <location>
        <begin position="510"/>
        <end position="524"/>
    </location>
</feature>
<dbReference type="SMART" id="SM00304">
    <property type="entry name" value="HAMP"/>
    <property type="match status" value="1"/>
</dbReference>
<reference evidence="15 16" key="2">
    <citation type="journal article" date="2011" name="J. Bacteriol.">
        <title>Complete genome sequence of strain HTCC2503T of Parvularcula bermudensis, the type species of the order "Parvularculales" in the class Alphaproteobacteria.</title>
        <authorList>
            <person name="Oh H.M."/>
            <person name="Kang I."/>
            <person name="Vergin K.L."/>
            <person name="Kang D."/>
            <person name="Rhee K.H."/>
            <person name="Giovannoni S.J."/>
            <person name="Cho J.C."/>
        </authorList>
    </citation>
    <scope>NUCLEOTIDE SEQUENCE [LARGE SCALE GENOMIC DNA]</scope>
    <source>
        <strain evidence="16">ATCC BAA-594 / HTCC2503 / KCTC 12087</strain>
    </source>
</reference>
<dbReference type="Proteomes" id="UP000001302">
    <property type="component" value="Chromosome"/>
</dbReference>
<comment type="subcellular location">
    <subcellularLocation>
        <location evidence="2">Membrane</location>
    </subcellularLocation>
</comment>
<evidence type="ECO:0000256" key="2">
    <source>
        <dbReference type="ARBA" id="ARBA00004370"/>
    </source>
</evidence>
<evidence type="ECO:0000313" key="16">
    <source>
        <dbReference type="Proteomes" id="UP000001302"/>
    </source>
</evidence>
<keyword evidence="9" id="KW-0902">Two-component regulatory system</keyword>
<evidence type="ECO:0000256" key="6">
    <source>
        <dbReference type="ARBA" id="ARBA00022692"/>
    </source>
</evidence>
<keyword evidence="7 15" id="KW-0418">Kinase</keyword>
<dbReference type="PROSITE" id="PS50885">
    <property type="entry name" value="HAMP"/>
    <property type="match status" value="1"/>
</dbReference>
<gene>
    <name evidence="15" type="ordered locus">PB2503_08149</name>
</gene>
<dbReference type="SUPFAM" id="SSF55874">
    <property type="entry name" value="ATPase domain of HSP90 chaperone/DNA topoisomerase II/histidine kinase"/>
    <property type="match status" value="1"/>
</dbReference>
<dbReference type="EMBL" id="CP002156">
    <property type="protein sequence ID" value="ADM09685.1"/>
    <property type="molecule type" value="Genomic_DNA"/>
</dbReference>
<proteinExistence type="predicted"/>
<dbReference type="InterPro" id="IPR003661">
    <property type="entry name" value="HisK_dim/P_dom"/>
</dbReference>
<dbReference type="PANTHER" id="PTHR45436:SF8">
    <property type="entry name" value="HISTIDINE KINASE"/>
    <property type="match status" value="1"/>
</dbReference>
<keyword evidence="16" id="KW-1185">Reference proteome</keyword>
<dbReference type="eggNOG" id="COG2205">
    <property type="taxonomic scope" value="Bacteria"/>
</dbReference>
<dbReference type="SUPFAM" id="SSF158472">
    <property type="entry name" value="HAMP domain-like"/>
    <property type="match status" value="1"/>
</dbReference>
<evidence type="ECO:0000256" key="11">
    <source>
        <dbReference type="SAM" id="MobiDB-lite"/>
    </source>
</evidence>
<reference evidence="16" key="1">
    <citation type="submission" date="2010-08" db="EMBL/GenBank/DDBJ databases">
        <title>Genome sequence of Parvularcula bermudensis HTCC2503.</title>
        <authorList>
            <person name="Kang D.-M."/>
            <person name="Oh H.-M."/>
            <person name="Cho J.-C."/>
        </authorList>
    </citation>
    <scope>NUCLEOTIDE SEQUENCE [LARGE SCALE GENOMIC DNA]</scope>
    <source>
        <strain evidence="16">ATCC BAA-594 / HTCC2503 / KCTC 12087</strain>
    </source>
</reference>
<sequence length="534" mass="58946">MAKEEARGRLLSRKGLVFRLINASAFRYTLLFFVIFLVAVTGIGFVVFKSILDTTMRRIDREMIAEFAYLDELRARTDPNNPSVLANEVARLQLIRRDALYAVFIGEDHQVLTTDFRTLPAEGLTAEGMFRFTYTSNTVNKASGEVVGVDRPAVGRRREYIYTRYDGENVPLTVFTARDISEIDQITAAAQKIALRVLLVAPILAILLGLAFTSFILRRVERIGQTVRAIRDGDLSKRIALTGSNDEFDTLSDNINAMLNQIERLMTGMRQVSDNIAHDLRSPLTRIKARLDRVLQESDPNTQEVLEQTAVDVERLLATFNALLSITRIEAGESGGTTTLVDLKAVAEEMLDLYEPAASEEGFILVGNINPTPLIRGTRELISQAIANLLDNAFKYARHPDRPDLTPTIELTVSPKVGGGALLSVMDNGPGVSESDRERILQRFVRLEQSRSTTGNGLGLSLVAAIARRHNASISVGRGLMHSRDGRALATDRDYGLAVRLAFPPPPKPSKSTLGINASRNASLQLKKMDTPNN</sequence>
<keyword evidence="5" id="KW-0808">Transferase</keyword>
<evidence type="ECO:0000256" key="12">
    <source>
        <dbReference type="SAM" id="Phobius"/>
    </source>
</evidence>
<protein>
    <recommendedName>
        <fullName evidence="3">histidine kinase</fullName>
        <ecNumber evidence="3">2.7.13.3</ecNumber>
    </recommendedName>
</protein>
<evidence type="ECO:0000256" key="4">
    <source>
        <dbReference type="ARBA" id="ARBA00022553"/>
    </source>
</evidence>
<comment type="catalytic activity">
    <reaction evidence="1">
        <text>ATP + protein L-histidine = ADP + protein N-phospho-L-histidine.</text>
        <dbReference type="EC" id="2.7.13.3"/>
    </reaction>
</comment>
<dbReference type="eggNOG" id="COG2770">
    <property type="taxonomic scope" value="Bacteria"/>
</dbReference>
<accession>E0TIA1</accession>
<dbReference type="CDD" id="cd00075">
    <property type="entry name" value="HATPase"/>
    <property type="match status" value="1"/>
</dbReference>
<evidence type="ECO:0000256" key="1">
    <source>
        <dbReference type="ARBA" id="ARBA00000085"/>
    </source>
</evidence>
<dbReference type="GO" id="GO:0005886">
    <property type="term" value="C:plasma membrane"/>
    <property type="evidence" value="ECO:0007669"/>
    <property type="project" value="TreeGrafter"/>
</dbReference>
<dbReference type="InterPro" id="IPR036890">
    <property type="entry name" value="HATPase_C_sf"/>
</dbReference>
<dbReference type="InterPro" id="IPR004358">
    <property type="entry name" value="Sig_transdc_His_kin-like_C"/>
</dbReference>
<dbReference type="Pfam" id="PF00672">
    <property type="entry name" value="HAMP"/>
    <property type="match status" value="1"/>
</dbReference>
<dbReference type="SUPFAM" id="SSF47384">
    <property type="entry name" value="Homodimeric domain of signal transducing histidine kinase"/>
    <property type="match status" value="1"/>
</dbReference>
<dbReference type="EC" id="2.7.13.3" evidence="3"/>
<feature type="region of interest" description="Disordered" evidence="11">
    <location>
        <begin position="503"/>
        <end position="534"/>
    </location>
</feature>
<dbReference type="CDD" id="cd06225">
    <property type="entry name" value="HAMP"/>
    <property type="match status" value="1"/>
</dbReference>
<dbReference type="Gene3D" id="6.10.340.10">
    <property type="match status" value="1"/>
</dbReference>
<evidence type="ECO:0000259" key="14">
    <source>
        <dbReference type="PROSITE" id="PS50885"/>
    </source>
</evidence>
<evidence type="ECO:0000256" key="10">
    <source>
        <dbReference type="ARBA" id="ARBA00023136"/>
    </source>
</evidence>
<evidence type="ECO:0000256" key="8">
    <source>
        <dbReference type="ARBA" id="ARBA00022989"/>
    </source>
</evidence>
<name>E0TIA1_PARBH</name>
<dbReference type="PRINTS" id="PR00344">
    <property type="entry name" value="BCTRLSENSOR"/>
</dbReference>
<keyword evidence="8 12" id="KW-1133">Transmembrane helix</keyword>
<evidence type="ECO:0000256" key="5">
    <source>
        <dbReference type="ARBA" id="ARBA00022679"/>
    </source>
</evidence>
<dbReference type="InterPro" id="IPR036097">
    <property type="entry name" value="HisK_dim/P_sf"/>
</dbReference>
<dbReference type="GO" id="GO:0000155">
    <property type="term" value="F:phosphorelay sensor kinase activity"/>
    <property type="evidence" value="ECO:0007669"/>
    <property type="project" value="InterPro"/>
</dbReference>
<dbReference type="Gene3D" id="1.10.287.130">
    <property type="match status" value="1"/>
</dbReference>
<evidence type="ECO:0000313" key="15">
    <source>
        <dbReference type="EMBL" id="ADM09685.1"/>
    </source>
</evidence>
<dbReference type="InterPro" id="IPR050428">
    <property type="entry name" value="TCS_sensor_his_kinase"/>
</dbReference>
<dbReference type="CDD" id="cd00082">
    <property type="entry name" value="HisKA"/>
    <property type="match status" value="1"/>
</dbReference>
<keyword evidence="4" id="KW-0597">Phosphoprotein</keyword>
<dbReference type="InterPro" id="IPR003660">
    <property type="entry name" value="HAMP_dom"/>
</dbReference>
<dbReference type="InterPro" id="IPR005467">
    <property type="entry name" value="His_kinase_dom"/>
</dbReference>
<dbReference type="Gene3D" id="3.30.565.10">
    <property type="entry name" value="Histidine kinase-like ATPase, C-terminal domain"/>
    <property type="match status" value="1"/>
</dbReference>
<dbReference type="Pfam" id="PF02518">
    <property type="entry name" value="HATPase_c"/>
    <property type="match status" value="1"/>
</dbReference>
<dbReference type="HOGENOM" id="CLU_000445_89_6_5"/>
<dbReference type="Pfam" id="PF00512">
    <property type="entry name" value="HisKA"/>
    <property type="match status" value="1"/>
</dbReference>
<dbReference type="AlphaFoldDB" id="E0TIA1"/>
<evidence type="ECO:0000259" key="13">
    <source>
        <dbReference type="PROSITE" id="PS50109"/>
    </source>
</evidence>
<feature type="transmembrane region" description="Helical" evidence="12">
    <location>
        <begin position="193"/>
        <end position="217"/>
    </location>
</feature>
<keyword evidence="10 12" id="KW-0472">Membrane</keyword>
<dbReference type="SMART" id="SM00388">
    <property type="entry name" value="HisKA"/>
    <property type="match status" value="1"/>
</dbReference>
<evidence type="ECO:0000256" key="9">
    <source>
        <dbReference type="ARBA" id="ARBA00023012"/>
    </source>
</evidence>
<organism evidence="15 16">
    <name type="scientific">Parvularcula bermudensis (strain ATCC BAA-594 / HTCC2503 / KCTC 12087)</name>
    <dbReference type="NCBI Taxonomy" id="314260"/>
    <lineage>
        <taxon>Bacteria</taxon>
        <taxon>Pseudomonadati</taxon>
        <taxon>Pseudomonadota</taxon>
        <taxon>Alphaproteobacteria</taxon>
        <taxon>Parvularculales</taxon>
        <taxon>Parvularculaceae</taxon>
        <taxon>Parvularcula</taxon>
    </lineage>
</organism>
<dbReference type="KEGG" id="pbr:PB2503_08149"/>